<dbReference type="GeneID" id="63831089"/>
<sequence length="769" mass="84141">MTDITNNLMGAGGVVQIRVKGIINSENAIEDGSGRTSTENWKRPERPRLAMECSAPPATSCSSWAAALSVQTGAGDGELVMTPQRRERCVGTSRQVPGPPPHSSDAMRAVLHVLPFLVPALAAALVGAAPPTNDLHALTDASTPLSPSVDEILFRRDEHDEHSHSHNAKPLEELNETQITLHHQPTLPSYWTIDLVDKVPGEHRYPGLMAAHALFMGFAFFGALPAGIALRSVKSAWHSLTVILFYAFVVLGLGSSMLYRKLTPDMYEGAAHASQGYGWLAFAVLLSTLDVVAMVVRLITYVRSIQQGEEKFGFKSSWSYIVLGREEGRLGVSAEYTGLVADEEELNDAELKVNDVESVEADSEPLHERRNRPMQPIRTVFDVDEAAHGHDGDTETAEWANDVRRHRREPSYPQSAASERTLYGPHSPRRSNDTLADLANGSWLAGLNKRTLLRNMGRVAFATSERVLVFAGFMQVTTGIVTYTGGCRQNYINGCLAHLIKGGIFWCYGLATFARYLGSFSSLGWAWNRPVLSNVPSAEFVESLVIFAYGATNTWMERFGAKPGDPYTAKQVQHIGIAVMFWFAGLVGMGIESKRIRRWLAGGSTAAVSTSNEGQEAVAEPPSYSASFNPFPALCIGITGAAMSAHAQTYVFQVQIHMLWGYLLSAFAVFRCLTYFFLWMAPPRSILPSRPPTEALGAFFLACGGLSFMFSTEELTIAAMRQGRDDVMMFLNVAVAITCLAFCWTLAVVGFKGWLKSRTHGAMQFHPSA</sequence>
<feature type="region of interest" description="Disordered" evidence="1">
    <location>
        <begin position="388"/>
        <end position="431"/>
    </location>
</feature>
<proteinExistence type="predicted"/>
<evidence type="ECO:0000256" key="2">
    <source>
        <dbReference type="SAM" id="Phobius"/>
    </source>
</evidence>
<evidence type="ECO:0000259" key="3">
    <source>
        <dbReference type="Pfam" id="PF10348"/>
    </source>
</evidence>
<evidence type="ECO:0000313" key="6">
    <source>
        <dbReference type="Proteomes" id="UP000076871"/>
    </source>
</evidence>
<evidence type="ECO:0000259" key="4">
    <source>
        <dbReference type="Pfam" id="PF10355"/>
    </source>
</evidence>
<evidence type="ECO:0000256" key="1">
    <source>
        <dbReference type="SAM" id="MobiDB-lite"/>
    </source>
</evidence>
<dbReference type="PANTHER" id="PTHR31685:SF3">
    <property type="entry name" value="INTEGRAL MEMBRANE PROTEIN (AFU_ORTHOLOGUE AFUA_6G12730)"/>
    <property type="match status" value="1"/>
</dbReference>
<organism evidence="5 6">
    <name type="scientific">Laetiporus sulphureus 93-53</name>
    <dbReference type="NCBI Taxonomy" id="1314785"/>
    <lineage>
        <taxon>Eukaryota</taxon>
        <taxon>Fungi</taxon>
        <taxon>Dikarya</taxon>
        <taxon>Basidiomycota</taxon>
        <taxon>Agaricomycotina</taxon>
        <taxon>Agaricomycetes</taxon>
        <taxon>Polyporales</taxon>
        <taxon>Laetiporus</taxon>
    </lineage>
</organism>
<feature type="transmembrane region" description="Helical" evidence="2">
    <location>
        <begin position="572"/>
        <end position="591"/>
    </location>
</feature>
<dbReference type="InParanoid" id="A0A165IBF5"/>
<dbReference type="Proteomes" id="UP000076871">
    <property type="component" value="Unassembled WGS sequence"/>
</dbReference>
<evidence type="ECO:0000313" key="5">
    <source>
        <dbReference type="EMBL" id="KZT12846.1"/>
    </source>
</evidence>
<feature type="transmembrane region" description="Helical" evidence="2">
    <location>
        <begin position="237"/>
        <end position="259"/>
    </location>
</feature>
<reference evidence="5 6" key="1">
    <citation type="journal article" date="2016" name="Mol. Biol. Evol.">
        <title>Comparative Genomics of Early-Diverging Mushroom-Forming Fungi Provides Insights into the Origins of Lignocellulose Decay Capabilities.</title>
        <authorList>
            <person name="Nagy L.G."/>
            <person name="Riley R."/>
            <person name="Tritt A."/>
            <person name="Adam C."/>
            <person name="Daum C."/>
            <person name="Floudas D."/>
            <person name="Sun H."/>
            <person name="Yadav J.S."/>
            <person name="Pangilinan J."/>
            <person name="Larsson K.H."/>
            <person name="Matsuura K."/>
            <person name="Barry K."/>
            <person name="Labutti K."/>
            <person name="Kuo R."/>
            <person name="Ohm R.A."/>
            <person name="Bhattacharya S.S."/>
            <person name="Shirouzu T."/>
            <person name="Yoshinaga Y."/>
            <person name="Martin F.M."/>
            <person name="Grigoriev I.V."/>
            <person name="Hibbett D.S."/>
        </authorList>
    </citation>
    <scope>NUCLEOTIDE SEQUENCE [LARGE SCALE GENOMIC DNA]</scope>
    <source>
        <strain evidence="5 6">93-53</strain>
    </source>
</reference>
<feature type="transmembrane region" description="Helical" evidence="2">
    <location>
        <begin position="659"/>
        <end position="681"/>
    </location>
</feature>
<keyword evidence="6" id="KW-1185">Reference proteome</keyword>
<dbReference type="PANTHER" id="PTHR31685">
    <property type="entry name" value="INTEGRAL MEMBRANE PROTEIN (AFU_ORTHOLOGUE AFUA_6G12730)-RELATED"/>
    <property type="match status" value="1"/>
</dbReference>
<feature type="domain" description="Protein YTP1-like C-terminal" evidence="4">
    <location>
        <begin position="472"/>
        <end position="752"/>
    </location>
</feature>
<feature type="transmembrane region" description="Helical" evidence="2">
    <location>
        <begin position="505"/>
        <end position="527"/>
    </location>
</feature>
<keyword evidence="2" id="KW-0812">Transmembrane</keyword>
<dbReference type="Pfam" id="PF10355">
    <property type="entry name" value="Ytp1"/>
    <property type="match status" value="1"/>
</dbReference>
<dbReference type="FunCoup" id="A0A165IBF5">
    <property type="interactions" value="17"/>
</dbReference>
<protein>
    <submittedName>
        <fullName evidence="5">Uncharacterized protein</fullName>
    </submittedName>
</protein>
<feature type="transmembrane region" description="Helical" evidence="2">
    <location>
        <begin position="730"/>
        <end position="755"/>
    </location>
</feature>
<dbReference type="OrthoDB" id="4005299at2759"/>
<dbReference type="InterPro" id="IPR018825">
    <property type="entry name" value="DUF2427"/>
</dbReference>
<feature type="transmembrane region" description="Helical" evidence="2">
    <location>
        <begin position="279"/>
        <end position="302"/>
    </location>
</feature>
<feature type="transmembrane region" description="Helical" evidence="2">
    <location>
        <begin position="109"/>
        <end position="129"/>
    </location>
</feature>
<dbReference type="Pfam" id="PF10348">
    <property type="entry name" value="DUF2427"/>
    <property type="match status" value="1"/>
</dbReference>
<keyword evidence="2" id="KW-1133">Transmembrane helix</keyword>
<keyword evidence="2" id="KW-0472">Membrane</keyword>
<name>A0A165IBF5_9APHY</name>
<dbReference type="AlphaFoldDB" id="A0A165IBF5"/>
<dbReference type="InterPro" id="IPR018827">
    <property type="entry name" value="YTP1_C"/>
</dbReference>
<feature type="domain" description="DUF2427" evidence="3">
    <location>
        <begin position="207"/>
        <end position="285"/>
    </location>
</feature>
<dbReference type="STRING" id="1314785.A0A165IBF5"/>
<feature type="transmembrane region" description="Helical" evidence="2">
    <location>
        <begin position="693"/>
        <end position="710"/>
    </location>
</feature>
<feature type="transmembrane region" description="Helical" evidence="2">
    <location>
        <begin position="209"/>
        <end position="230"/>
    </location>
</feature>
<accession>A0A165IBF5</accession>
<dbReference type="RefSeq" id="XP_040770356.1">
    <property type="nucleotide sequence ID" value="XM_040914061.1"/>
</dbReference>
<gene>
    <name evidence="5" type="ORF">LAESUDRAFT_808371</name>
</gene>
<dbReference type="EMBL" id="KV427605">
    <property type="protein sequence ID" value="KZT12846.1"/>
    <property type="molecule type" value="Genomic_DNA"/>
</dbReference>